<feature type="transmembrane region" description="Helical" evidence="2">
    <location>
        <begin position="345"/>
        <end position="364"/>
    </location>
</feature>
<keyword evidence="2" id="KW-0472">Membrane</keyword>
<keyword evidence="2" id="KW-0812">Transmembrane</keyword>
<name>A0A914V3P7_9BILA</name>
<feature type="region of interest" description="Disordered" evidence="1">
    <location>
        <begin position="119"/>
        <end position="156"/>
    </location>
</feature>
<evidence type="ECO:0000313" key="3">
    <source>
        <dbReference type="Proteomes" id="UP000887566"/>
    </source>
</evidence>
<keyword evidence="2" id="KW-1133">Transmembrane helix</keyword>
<accession>A0A914V3P7</accession>
<evidence type="ECO:0000256" key="1">
    <source>
        <dbReference type="SAM" id="MobiDB-lite"/>
    </source>
</evidence>
<dbReference type="Proteomes" id="UP000887566">
    <property type="component" value="Unplaced"/>
</dbReference>
<feature type="transmembrane region" description="Helical" evidence="2">
    <location>
        <begin position="28"/>
        <end position="45"/>
    </location>
</feature>
<evidence type="ECO:0000256" key="2">
    <source>
        <dbReference type="SAM" id="Phobius"/>
    </source>
</evidence>
<keyword evidence="3" id="KW-1185">Reference proteome</keyword>
<sequence>MLMTSIVEVILFPPPLEFKDSTVLNSNYLRTALVAVLIGLVYGRVGRFGISWRQPEEVYLALLRWLRHLFYWPELIYCVAQPQYSLTVLPYLVLLWIFQDCWVHYWYTKAENTNAQNTNAQNTNAQNTNAQNTNAQNTNALNPNAQNTNAQNPNAQNTNAQKQDQFLKLVTFSLYFLTSGIYWKRNVMDLGLVSAGILFLSLGAIWLTQLVIFIYFKSQAVLVASGQSSADSGHLLVKAGGEILEIFKVEGVPTDKIVTGERVNMPQFHIWQYFCVPTLTYGIMGRSSLNVVELHELFVQVRARLQGEDYNSSYHSCQEIALNYAAEITKPEDYIAISLTMSKSLLLAVSAYLPGLLLVAWSRLNVSVQWRHD</sequence>
<dbReference type="AlphaFoldDB" id="A0A914V3P7"/>
<feature type="transmembrane region" description="Helical" evidence="2">
    <location>
        <begin position="166"/>
        <end position="183"/>
    </location>
</feature>
<organism evidence="3 4">
    <name type="scientific">Plectus sambesii</name>
    <dbReference type="NCBI Taxonomy" id="2011161"/>
    <lineage>
        <taxon>Eukaryota</taxon>
        <taxon>Metazoa</taxon>
        <taxon>Ecdysozoa</taxon>
        <taxon>Nematoda</taxon>
        <taxon>Chromadorea</taxon>
        <taxon>Plectida</taxon>
        <taxon>Plectina</taxon>
        <taxon>Plectoidea</taxon>
        <taxon>Plectidae</taxon>
        <taxon>Plectus</taxon>
    </lineage>
</organism>
<feature type="transmembrane region" description="Helical" evidence="2">
    <location>
        <begin position="195"/>
        <end position="216"/>
    </location>
</feature>
<proteinExistence type="predicted"/>
<evidence type="ECO:0000313" key="4">
    <source>
        <dbReference type="WBParaSite" id="PSAMB.scaffold1510size30558.g13521.t1"/>
    </source>
</evidence>
<reference evidence="4" key="1">
    <citation type="submission" date="2022-11" db="UniProtKB">
        <authorList>
            <consortium name="WormBaseParasite"/>
        </authorList>
    </citation>
    <scope>IDENTIFICATION</scope>
</reference>
<protein>
    <submittedName>
        <fullName evidence="4">GPI-GlcNAc transferase complex PIG-H component conserved domain-containing protein</fullName>
    </submittedName>
</protein>
<dbReference type="WBParaSite" id="PSAMB.scaffold1510size30558.g13521.t1">
    <property type="protein sequence ID" value="PSAMB.scaffold1510size30558.g13521.t1"/>
    <property type="gene ID" value="PSAMB.scaffold1510size30558.g13521"/>
</dbReference>